<dbReference type="InterPro" id="IPR036291">
    <property type="entry name" value="NAD(P)-bd_dom_sf"/>
</dbReference>
<organism evidence="6 7">
    <name type="scientific">Belnapia rosea</name>
    <dbReference type="NCBI Taxonomy" id="938405"/>
    <lineage>
        <taxon>Bacteria</taxon>
        <taxon>Pseudomonadati</taxon>
        <taxon>Pseudomonadota</taxon>
        <taxon>Alphaproteobacteria</taxon>
        <taxon>Acetobacterales</taxon>
        <taxon>Roseomonadaceae</taxon>
        <taxon>Belnapia</taxon>
    </lineage>
</organism>
<keyword evidence="1 3" id="KW-0560">Oxidoreductase</keyword>
<dbReference type="STRING" id="938405.SAMN02927895_00304"/>
<keyword evidence="2" id="KW-0520">NAD</keyword>
<name>A0A1G6JB26_9PROT</name>
<comment type="similarity">
    <text evidence="3">Belongs to the D-isomer specific 2-hydroxyacid dehydrogenase family.</text>
</comment>
<protein>
    <submittedName>
        <fullName evidence="6">Phosphoglycerate dehydrogenase</fullName>
    </submittedName>
</protein>
<evidence type="ECO:0000259" key="5">
    <source>
        <dbReference type="Pfam" id="PF02826"/>
    </source>
</evidence>
<dbReference type="GO" id="GO:0016616">
    <property type="term" value="F:oxidoreductase activity, acting on the CH-OH group of donors, NAD or NADP as acceptor"/>
    <property type="evidence" value="ECO:0007669"/>
    <property type="project" value="InterPro"/>
</dbReference>
<dbReference type="AlphaFoldDB" id="A0A1G6JB26"/>
<dbReference type="SUPFAM" id="SSF51735">
    <property type="entry name" value="NAD(P)-binding Rossmann-fold domains"/>
    <property type="match status" value="1"/>
</dbReference>
<dbReference type="Pfam" id="PF00389">
    <property type="entry name" value="2-Hacid_dh"/>
    <property type="match status" value="1"/>
</dbReference>
<dbReference type="RefSeq" id="WP_090659484.1">
    <property type="nucleotide sequence ID" value="NZ_FMZX01000001.1"/>
</dbReference>
<feature type="domain" description="D-isomer specific 2-hydroxyacid dehydrogenase catalytic" evidence="4">
    <location>
        <begin position="69"/>
        <end position="320"/>
    </location>
</feature>
<dbReference type="EMBL" id="FMZX01000001">
    <property type="protein sequence ID" value="SDC15910.1"/>
    <property type="molecule type" value="Genomic_DNA"/>
</dbReference>
<dbReference type="PANTHER" id="PTHR43333">
    <property type="entry name" value="2-HACID_DH_C DOMAIN-CONTAINING PROTEIN"/>
    <property type="match status" value="1"/>
</dbReference>
<dbReference type="InterPro" id="IPR006139">
    <property type="entry name" value="D-isomer_2_OHA_DH_cat_dom"/>
</dbReference>
<keyword evidence="7" id="KW-1185">Reference proteome</keyword>
<evidence type="ECO:0000259" key="4">
    <source>
        <dbReference type="Pfam" id="PF00389"/>
    </source>
</evidence>
<dbReference type="PANTHER" id="PTHR43333:SF1">
    <property type="entry name" value="D-ISOMER SPECIFIC 2-HYDROXYACID DEHYDROGENASE NAD-BINDING DOMAIN-CONTAINING PROTEIN"/>
    <property type="match status" value="1"/>
</dbReference>
<reference evidence="6 7" key="1">
    <citation type="submission" date="2016-10" db="EMBL/GenBank/DDBJ databases">
        <authorList>
            <person name="de Groot N.N."/>
        </authorList>
    </citation>
    <scope>NUCLEOTIDE SEQUENCE [LARGE SCALE GENOMIC DNA]</scope>
    <source>
        <strain evidence="6 7">CPCC 100156</strain>
    </source>
</reference>
<dbReference type="Proteomes" id="UP000198925">
    <property type="component" value="Unassembled WGS sequence"/>
</dbReference>
<evidence type="ECO:0000256" key="2">
    <source>
        <dbReference type="ARBA" id="ARBA00023027"/>
    </source>
</evidence>
<sequence>MRVLLSDVAEARHGGRIRAALPGVELVPVAPEGPLPDTAGIGMAFVSRDLFLGGTRFRLTERFQRFVALILAAPDLRRVQTFSAGTDMAPYQAMRARGIEVVGASGASAPAVAQAAIAGLLALARRLPRVMEAQARHAWEPIYGEGEPPDLASQTALIVGTGPIGQEIARLAAAFGLTPIGIRRDGTAPPPPHFAEAASYAALPGWLPRAHWLILACPLTETTRNLIDAAALALLPPGAGLVNVSRGGVADEAALLAALRSGDLAGAFLDVFTEEPLPSGSAFWDLPNVIVSPHSAAAGEGLAERVAAIFCDNLRRWAAESQGEKPTR</sequence>
<proteinExistence type="inferred from homology"/>
<dbReference type="Gene3D" id="3.40.50.720">
    <property type="entry name" value="NAD(P)-binding Rossmann-like Domain"/>
    <property type="match status" value="2"/>
</dbReference>
<evidence type="ECO:0000256" key="1">
    <source>
        <dbReference type="ARBA" id="ARBA00023002"/>
    </source>
</evidence>
<dbReference type="InterPro" id="IPR006140">
    <property type="entry name" value="D-isomer_DH_NAD-bd"/>
</dbReference>
<gene>
    <name evidence="6" type="ORF">SAMN04487779_1001117</name>
</gene>
<dbReference type="SUPFAM" id="SSF52283">
    <property type="entry name" value="Formate/glycerate dehydrogenase catalytic domain-like"/>
    <property type="match status" value="1"/>
</dbReference>
<evidence type="ECO:0000313" key="6">
    <source>
        <dbReference type="EMBL" id="SDC15910.1"/>
    </source>
</evidence>
<accession>A0A1G6JB26</accession>
<evidence type="ECO:0000256" key="3">
    <source>
        <dbReference type="RuleBase" id="RU003719"/>
    </source>
</evidence>
<dbReference type="GO" id="GO:0051287">
    <property type="term" value="F:NAD binding"/>
    <property type="evidence" value="ECO:0007669"/>
    <property type="project" value="InterPro"/>
</dbReference>
<evidence type="ECO:0000313" key="7">
    <source>
        <dbReference type="Proteomes" id="UP000198925"/>
    </source>
</evidence>
<feature type="domain" description="D-isomer specific 2-hydroxyacid dehydrogenase NAD-binding" evidence="5">
    <location>
        <begin position="118"/>
        <end position="296"/>
    </location>
</feature>
<dbReference type="Pfam" id="PF02826">
    <property type="entry name" value="2-Hacid_dh_C"/>
    <property type="match status" value="1"/>
</dbReference>